<proteinExistence type="predicted"/>
<accession>A0A0F9DJM5</accession>
<gene>
    <name evidence="2" type="ORF">LCGC14_2538020</name>
</gene>
<reference evidence="2" key="1">
    <citation type="journal article" date="2015" name="Nature">
        <title>Complex archaea that bridge the gap between prokaryotes and eukaryotes.</title>
        <authorList>
            <person name="Spang A."/>
            <person name="Saw J.H."/>
            <person name="Jorgensen S.L."/>
            <person name="Zaremba-Niedzwiedzka K."/>
            <person name="Martijn J."/>
            <person name="Lind A.E."/>
            <person name="van Eijk R."/>
            <person name="Schleper C."/>
            <person name="Guy L."/>
            <person name="Ettema T.J."/>
        </authorList>
    </citation>
    <scope>NUCLEOTIDE SEQUENCE</scope>
</reference>
<sequence>MMKTIQETETATAAIVGRFQLPNLHNAHRQLFEEVLKKHQRVLVFIGVSRILGTRNDPMDFITRKNMIEETFPEVTCLPLGDIPGNDEAWSQLLDSAIHLIAPIGQITLYGGRDSFVEHYHGKHQTVELDAFKWVTGTDIREAVGRTPLASEEARKGVIYLAENQYPRVNQVVDIAIMRNEGDSRQVLLGQRRDDRDSSLNWRFPGGFVDASDASLEAACRRESKEETNIMAESPEYLCSMPIRDSRMKGGDIIMTAFFKAEHVMGSPGAGDDLGRVGWFDLLKLSKGYVYPNHLPLLEALIASEIASGGE</sequence>
<dbReference type="PANTHER" id="PTHR43736">
    <property type="entry name" value="ADP-RIBOSE PYROPHOSPHATASE"/>
    <property type="match status" value="1"/>
</dbReference>
<dbReference type="InterPro" id="IPR000086">
    <property type="entry name" value="NUDIX_hydrolase_dom"/>
</dbReference>
<dbReference type="Gene3D" id="3.90.79.10">
    <property type="entry name" value="Nucleoside Triphosphate Pyrophosphohydrolase"/>
    <property type="match status" value="1"/>
</dbReference>
<dbReference type="SUPFAM" id="SSF52374">
    <property type="entry name" value="Nucleotidylyl transferase"/>
    <property type="match status" value="1"/>
</dbReference>
<dbReference type="InterPro" id="IPR015797">
    <property type="entry name" value="NUDIX_hydrolase-like_dom_sf"/>
</dbReference>
<comment type="caution">
    <text evidence="2">The sequence shown here is derived from an EMBL/GenBank/DDBJ whole genome shotgun (WGS) entry which is preliminary data.</text>
</comment>
<dbReference type="PANTHER" id="PTHR43736:SF1">
    <property type="entry name" value="DIHYDRONEOPTERIN TRIPHOSPHATE DIPHOSPHATASE"/>
    <property type="match status" value="1"/>
</dbReference>
<organism evidence="2">
    <name type="scientific">marine sediment metagenome</name>
    <dbReference type="NCBI Taxonomy" id="412755"/>
    <lineage>
        <taxon>unclassified sequences</taxon>
        <taxon>metagenomes</taxon>
        <taxon>ecological metagenomes</taxon>
    </lineage>
</organism>
<dbReference type="PROSITE" id="PS51462">
    <property type="entry name" value="NUDIX"/>
    <property type="match status" value="1"/>
</dbReference>
<feature type="domain" description="Nudix hydrolase" evidence="1">
    <location>
        <begin position="168"/>
        <end position="302"/>
    </location>
</feature>
<dbReference type="SUPFAM" id="SSF55811">
    <property type="entry name" value="Nudix"/>
    <property type="match status" value="1"/>
</dbReference>
<evidence type="ECO:0000259" key="1">
    <source>
        <dbReference type="PROSITE" id="PS51462"/>
    </source>
</evidence>
<dbReference type="InterPro" id="IPR014729">
    <property type="entry name" value="Rossmann-like_a/b/a_fold"/>
</dbReference>
<protein>
    <recommendedName>
        <fullName evidence="1">Nudix hydrolase domain-containing protein</fullName>
    </recommendedName>
</protein>
<dbReference type="EMBL" id="LAZR01041351">
    <property type="protein sequence ID" value="KKL12213.1"/>
    <property type="molecule type" value="Genomic_DNA"/>
</dbReference>
<dbReference type="Gene3D" id="3.40.50.620">
    <property type="entry name" value="HUPs"/>
    <property type="match status" value="1"/>
</dbReference>
<evidence type="ECO:0000313" key="2">
    <source>
        <dbReference type="EMBL" id="KKL12213.1"/>
    </source>
</evidence>
<dbReference type="AlphaFoldDB" id="A0A0F9DJM5"/>
<dbReference type="Pfam" id="PF00293">
    <property type="entry name" value="NUDIX"/>
    <property type="match status" value="1"/>
</dbReference>
<name>A0A0F9DJM5_9ZZZZ</name>